<keyword evidence="1" id="KW-0472">Membrane</keyword>
<dbReference type="OrthoDB" id="510720at2"/>
<feature type="transmembrane region" description="Helical" evidence="1">
    <location>
        <begin position="6"/>
        <end position="26"/>
    </location>
</feature>
<gene>
    <name evidence="3" type="ORF">N782_21760</name>
</gene>
<dbReference type="InterPro" id="IPR025509">
    <property type="entry name" value="DUF4396"/>
</dbReference>
<keyword evidence="1" id="KW-0812">Transmembrane</keyword>
<feature type="transmembrane region" description="Helical" evidence="1">
    <location>
        <begin position="113"/>
        <end position="136"/>
    </location>
</feature>
<keyword evidence="4" id="KW-1185">Reference proteome</keyword>
<dbReference type="RefSeq" id="WP_036823947.1">
    <property type="nucleotide sequence ID" value="NZ_AVBF01000085.1"/>
</dbReference>
<feature type="transmembrane region" description="Helical" evidence="1">
    <location>
        <begin position="157"/>
        <end position="177"/>
    </location>
</feature>
<dbReference type="EMBL" id="AVBF01000085">
    <property type="protein sequence ID" value="KGP71085.1"/>
    <property type="molecule type" value="Genomic_DNA"/>
</dbReference>
<evidence type="ECO:0000313" key="4">
    <source>
        <dbReference type="Proteomes" id="UP000030147"/>
    </source>
</evidence>
<comment type="caution">
    <text evidence="3">The sequence shown here is derived from an EMBL/GenBank/DDBJ whole genome shotgun (WGS) entry which is preliminary data.</text>
</comment>
<dbReference type="eggNOG" id="ENOG502Z9RG">
    <property type="taxonomic scope" value="Bacteria"/>
</dbReference>
<name>A0A0A2TP14_9BACI</name>
<reference evidence="3 4" key="1">
    <citation type="journal article" date="2015" name="Stand. Genomic Sci.">
        <title>High quality draft genome sequence of the moderately halophilic bacterium Pontibacillus yanchengensis Y32(T) and comparison among Pontibacillus genomes.</title>
        <authorList>
            <person name="Huang J."/>
            <person name="Qiao Z.X."/>
            <person name="Tang J.W."/>
            <person name="Wang G."/>
        </authorList>
    </citation>
    <scope>NUCLEOTIDE SEQUENCE [LARGE SCALE GENOMIC DNA]</scope>
    <source>
        <strain evidence="3 4">Y32</strain>
    </source>
</reference>
<feature type="transmembrane region" description="Helical" evidence="1">
    <location>
        <begin position="38"/>
        <end position="56"/>
    </location>
</feature>
<dbReference type="Proteomes" id="UP000030147">
    <property type="component" value="Unassembled WGS sequence"/>
</dbReference>
<organism evidence="3 4">
    <name type="scientific">Pontibacillus yanchengensis Y32</name>
    <dbReference type="NCBI Taxonomy" id="1385514"/>
    <lineage>
        <taxon>Bacteria</taxon>
        <taxon>Bacillati</taxon>
        <taxon>Bacillota</taxon>
        <taxon>Bacilli</taxon>
        <taxon>Bacillales</taxon>
        <taxon>Bacillaceae</taxon>
        <taxon>Pontibacillus</taxon>
    </lineage>
</organism>
<evidence type="ECO:0000256" key="1">
    <source>
        <dbReference type="SAM" id="Phobius"/>
    </source>
</evidence>
<sequence>MDALEIISWVALAIGILSSLVILVDVIRHPQMMQIMNVVWPINGWFFGPFAVWAYYKWGRLKAKDNNREDRRGKPAKVFLSTSHCSAGCTLGDAVGVPIVFFTGMMIAGSTLLAHYIVEFTAAYLFGILFQLFAIYPMHPDKGMRSALKEAIKADTLSLIAFEVGMFGWMAVVHFGLFSEPPKPNEATYWFMMQIAMILGFLTSYPANWWLVNKGIKEAM</sequence>
<protein>
    <submittedName>
        <fullName evidence="3">Membrane protein</fullName>
    </submittedName>
</protein>
<proteinExistence type="predicted"/>
<accession>A0A0A2TP14</accession>
<dbReference type="Pfam" id="PF14342">
    <property type="entry name" value="DUF4396"/>
    <property type="match status" value="1"/>
</dbReference>
<evidence type="ECO:0000313" key="3">
    <source>
        <dbReference type="EMBL" id="KGP71085.1"/>
    </source>
</evidence>
<dbReference type="AlphaFoldDB" id="A0A0A2TP14"/>
<dbReference type="STRING" id="1385514.N782_21760"/>
<feature type="domain" description="DUF4396" evidence="2">
    <location>
        <begin position="77"/>
        <end position="217"/>
    </location>
</feature>
<evidence type="ECO:0000259" key="2">
    <source>
        <dbReference type="Pfam" id="PF14342"/>
    </source>
</evidence>
<feature type="transmembrane region" description="Helical" evidence="1">
    <location>
        <begin position="189"/>
        <end position="212"/>
    </location>
</feature>
<keyword evidence="1" id="KW-1133">Transmembrane helix</keyword>